<dbReference type="GO" id="GO:0046872">
    <property type="term" value="F:metal ion binding"/>
    <property type="evidence" value="ECO:0007669"/>
    <property type="project" value="InterPro"/>
</dbReference>
<organism evidence="2 3">
    <name type="scientific">Tessaracoccus rhinocerotis</name>
    <dbReference type="NCBI Taxonomy" id="1689449"/>
    <lineage>
        <taxon>Bacteria</taxon>
        <taxon>Bacillati</taxon>
        <taxon>Actinomycetota</taxon>
        <taxon>Actinomycetes</taxon>
        <taxon>Propionibacteriales</taxon>
        <taxon>Propionibacteriaceae</taxon>
        <taxon>Tessaracoccus</taxon>
    </lineage>
</organism>
<evidence type="ECO:0000313" key="2">
    <source>
        <dbReference type="EMBL" id="TRY16783.1"/>
    </source>
</evidence>
<dbReference type="GO" id="GO:0016853">
    <property type="term" value="F:isomerase activity"/>
    <property type="evidence" value="ECO:0007669"/>
    <property type="project" value="UniProtKB-KW"/>
</dbReference>
<dbReference type="InterPro" id="IPR034660">
    <property type="entry name" value="DinB/YfiT-like"/>
</dbReference>
<dbReference type="Proteomes" id="UP000317638">
    <property type="component" value="Unassembled WGS sequence"/>
</dbReference>
<keyword evidence="3" id="KW-1185">Reference proteome</keyword>
<reference evidence="2 3" key="1">
    <citation type="submission" date="2019-07" db="EMBL/GenBank/DDBJ databases">
        <authorList>
            <person name="Zhou L.-Y."/>
        </authorList>
    </citation>
    <scope>NUCLEOTIDE SEQUENCE [LARGE SCALE GENOMIC DNA]</scope>
    <source>
        <strain evidence="2 3">YIM 101269</strain>
    </source>
</reference>
<proteinExistence type="predicted"/>
<dbReference type="OrthoDB" id="5185819at2"/>
<protein>
    <submittedName>
        <fullName evidence="2">Maleylpyruvate isomerase family mycothiol-dependent enzyme</fullName>
    </submittedName>
</protein>
<sequence length="188" mass="21192">MTRTNALDRYLRIADRFGEVVAGVRDWDAPTPVKEWRARDVVDHLATWFPAMLGAGTSIRLAPGRRVRRNPVGAWEDLDREVRVLLTDRDLAATTHTDPNTGSKPVEQVVDQYFTTDVFMHTWDLARSSGQDGRMDPDFLAALDAGMRRSAATIRASGHYGQEQPVPEDADLQDRFIAFIGRDPRWTA</sequence>
<dbReference type="InterPro" id="IPR024344">
    <property type="entry name" value="MDMPI_metal-binding"/>
</dbReference>
<keyword evidence="2" id="KW-0413">Isomerase</keyword>
<dbReference type="SUPFAM" id="SSF109854">
    <property type="entry name" value="DinB/YfiT-like putative metalloenzymes"/>
    <property type="match status" value="1"/>
</dbReference>
<comment type="caution">
    <text evidence="2">The sequence shown here is derived from an EMBL/GenBank/DDBJ whole genome shotgun (WGS) entry which is preliminary data.</text>
</comment>
<dbReference type="EMBL" id="VKKG01000007">
    <property type="protein sequence ID" value="TRY16783.1"/>
    <property type="molecule type" value="Genomic_DNA"/>
</dbReference>
<dbReference type="NCBIfam" id="TIGR03083">
    <property type="entry name" value="maleylpyruvate isomerase family mycothiol-dependent enzyme"/>
    <property type="match status" value="1"/>
</dbReference>
<dbReference type="Pfam" id="PF11716">
    <property type="entry name" value="MDMPI_N"/>
    <property type="match status" value="1"/>
</dbReference>
<keyword evidence="2" id="KW-0670">Pyruvate</keyword>
<dbReference type="InterPro" id="IPR017517">
    <property type="entry name" value="Maleyloyr_isom"/>
</dbReference>
<gene>
    <name evidence="2" type="ORF">FOJ82_15165</name>
</gene>
<evidence type="ECO:0000259" key="1">
    <source>
        <dbReference type="Pfam" id="PF11716"/>
    </source>
</evidence>
<accession>A0A553JWH9</accession>
<name>A0A553JWH9_9ACTN</name>
<feature type="domain" description="Mycothiol-dependent maleylpyruvate isomerase metal-binding" evidence="1">
    <location>
        <begin position="12"/>
        <end position="126"/>
    </location>
</feature>
<dbReference type="AlphaFoldDB" id="A0A553JWH9"/>
<evidence type="ECO:0000313" key="3">
    <source>
        <dbReference type="Proteomes" id="UP000317638"/>
    </source>
</evidence>